<comment type="caution">
    <text evidence="1">The sequence shown here is derived from an EMBL/GenBank/DDBJ whole genome shotgun (WGS) entry which is preliminary data.</text>
</comment>
<protein>
    <submittedName>
        <fullName evidence="1">Uncharacterized protein</fullName>
    </submittedName>
</protein>
<dbReference type="AlphaFoldDB" id="A0A1G2F2F8"/>
<dbReference type="EMBL" id="MHMS01000014">
    <property type="protein sequence ID" value="OGZ32127.1"/>
    <property type="molecule type" value="Genomic_DNA"/>
</dbReference>
<dbReference type="STRING" id="1801726.A3H02_03090"/>
<gene>
    <name evidence="1" type="ORF">A3H02_03090</name>
</gene>
<dbReference type="Proteomes" id="UP000176787">
    <property type="component" value="Unassembled WGS sequence"/>
</dbReference>
<name>A0A1G2F2F8_9BACT</name>
<proteinExistence type="predicted"/>
<reference evidence="1 2" key="1">
    <citation type="journal article" date="2016" name="Nat. Commun.">
        <title>Thousands of microbial genomes shed light on interconnected biogeochemical processes in an aquifer system.</title>
        <authorList>
            <person name="Anantharaman K."/>
            <person name="Brown C.T."/>
            <person name="Hug L.A."/>
            <person name="Sharon I."/>
            <person name="Castelle C.J."/>
            <person name="Probst A.J."/>
            <person name="Thomas B.C."/>
            <person name="Singh A."/>
            <person name="Wilkins M.J."/>
            <person name="Karaoz U."/>
            <person name="Brodie E.L."/>
            <person name="Williams K.H."/>
            <person name="Hubbard S.S."/>
            <person name="Banfield J.F."/>
        </authorList>
    </citation>
    <scope>NUCLEOTIDE SEQUENCE [LARGE SCALE GENOMIC DNA]</scope>
</reference>
<sequence length="87" mass="10549">MENESLEKDADLYFNSDYSGRGEIVEKYIDDNERVVKFTETIEKKLRNQKNYKILEKISPVLSIFRRKSSLRRIIFDYLNLTLTRFY</sequence>
<evidence type="ECO:0000313" key="2">
    <source>
        <dbReference type="Proteomes" id="UP000176787"/>
    </source>
</evidence>
<accession>A0A1G2F2F8</accession>
<organism evidence="1 2">
    <name type="scientific">Candidatus Niyogibacteria bacterium RIFCSPLOWO2_12_FULL_41_13</name>
    <dbReference type="NCBI Taxonomy" id="1801726"/>
    <lineage>
        <taxon>Bacteria</taxon>
        <taxon>Candidatus Niyogiibacteriota</taxon>
    </lineage>
</organism>
<evidence type="ECO:0000313" key="1">
    <source>
        <dbReference type="EMBL" id="OGZ32127.1"/>
    </source>
</evidence>